<gene>
    <name evidence="1" type="ORF">L9F63_010410</name>
</gene>
<protein>
    <submittedName>
        <fullName evidence="1">Uncharacterized protein</fullName>
    </submittedName>
</protein>
<dbReference type="AlphaFoldDB" id="A0AAD8ERJ3"/>
<proteinExistence type="predicted"/>
<organism evidence="1 2">
    <name type="scientific">Diploptera punctata</name>
    <name type="common">Pacific beetle cockroach</name>
    <dbReference type="NCBI Taxonomy" id="6984"/>
    <lineage>
        <taxon>Eukaryota</taxon>
        <taxon>Metazoa</taxon>
        <taxon>Ecdysozoa</taxon>
        <taxon>Arthropoda</taxon>
        <taxon>Hexapoda</taxon>
        <taxon>Insecta</taxon>
        <taxon>Pterygota</taxon>
        <taxon>Neoptera</taxon>
        <taxon>Polyneoptera</taxon>
        <taxon>Dictyoptera</taxon>
        <taxon>Blattodea</taxon>
        <taxon>Blaberoidea</taxon>
        <taxon>Blaberidae</taxon>
        <taxon>Diplopterinae</taxon>
        <taxon>Diploptera</taxon>
    </lineage>
</organism>
<feature type="non-terminal residue" evidence="1">
    <location>
        <position position="1"/>
    </location>
</feature>
<sequence>EFFGRLYQIPLLRLPPQLISKILLPHLLFFFFLDWLWNFHLHFHPQYSHDHFLIFSCNTVTLRTFSVFTDI</sequence>
<feature type="non-terminal residue" evidence="1">
    <location>
        <position position="71"/>
    </location>
</feature>
<accession>A0AAD8ERJ3</accession>
<evidence type="ECO:0000313" key="2">
    <source>
        <dbReference type="Proteomes" id="UP001233999"/>
    </source>
</evidence>
<keyword evidence="2" id="KW-1185">Reference proteome</keyword>
<dbReference type="EMBL" id="JASPKZ010000831">
    <property type="protein sequence ID" value="KAJ9599142.1"/>
    <property type="molecule type" value="Genomic_DNA"/>
</dbReference>
<comment type="caution">
    <text evidence="1">The sequence shown here is derived from an EMBL/GenBank/DDBJ whole genome shotgun (WGS) entry which is preliminary data.</text>
</comment>
<reference evidence="1" key="1">
    <citation type="journal article" date="2023" name="IScience">
        <title>Live-bearing cockroach genome reveals convergent evolutionary mechanisms linked to viviparity in insects and beyond.</title>
        <authorList>
            <person name="Fouks B."/>
            <person name="Harrison M.C."/>
            <person name="Mikhailova A.A."/>
            <person name="Marchal E."/>
            <person name="English S."/>
            <person name="Carruthers M."/>
            <person name="Jennings E.C."/>
            <person name="Chiamaka E.L."/>
            <person name="Frigard R.A."/>
            <person name="Pippel M."/>
            <person name="Attardo G.M."/>
            <person name="Benoit J.B."/>
            <person name="Bornberg-Bauer E."/>
            <person name="Tobe S.S."/>
        </authorList>
    </citation>
    <scope>NUCLEOTIDE SEQUENCE</scope>
    <source>
        <strain evidence="1">Stay&amp;Tobe</strain>
    </source>
</reference>
<evidence type="ECO:0000313" key="1">
    <source>
        <dbReference type="EMBL" id="KAJ9599142.1"/>
    </source>
</evidence>
<dbReference type="Proteomes" id="UP001233999">
    <property type="component" value="Unassembled WGS sequence"/>
</dbReference>
<reference evidence="1" key="2">
    <citation type="submission" date="2023-05" db="EMBL/GenBank/DDBJ databases">
        <authorList>
            <person name="Fouks B."/>
        </authorList>
    </citation>
    <scope>NUCLEOTIDE SEQUENCE</scope>
    <source>
        <strain evidence="1">Stay&amp;Tobe</strain>
        <tissue evidence="1">Testes</tissue>
    </source>
</reference>
<name>A0AAD8ERJ3_DIPPU</name>